<gene>
    <name evidence="2" type="ORF">VITISV_012622</name>
</gene>
<feature type="compositionally biased region" description="Polar residues" evidence="1">
    <location>
        <begin position="1"/>
        <end position="19"/>
    </location>
</feature>
<dbReference type="AlphaFoldDB" id="A5BCV4"/>
<evidence type="ECO:0000256" key="1">
    <source>
        <dbReference type="SAM" id="MobiDB-lite"/>
    </source>
</evidence>
<feature type="region of interest" description="Disordered" evidence="1">
    <location>
        <begin position="1"/>
        <end position="24"/>
    </location>
</feature>
<organism evidence="2">
    <name type="scientific">Vitis vinifera</name>
    <name type="common">Grape</name>
    <dbReference type="NCBI Taxonomy" id="29760"/>
    <lineage>
        <taxon>Eukaryota</taxon>
        <taxon>Viridiplantae</taxon>
        <taxon>Streptophyta</taxon>
        <taxon>Embryophyta</taxon>
        <taxon>Tracheophyta</taxon>
        <taxon>Spermatophyta</taxon>
        <taxon>Magnoliopsida</taxon>
        <taxon>eudicotyledons</taxon>
        <taxon>Gunneridae</taxon>
        <taxon>Pentapetalae</taxon>
        <taxon>rosids</taxon>
        <taxon>Vitales</taxon>
        <taxon>Vitaceae</taxon>
        <taxon>Viteae</taxon>
        <taxon>Vitis</taxon>
    </lineage>
</organism>
<name>A5BCV4_VITVI</name>
<accession>A5BCV4</accession>
<dbReference type="ExpressionAtlas" id="A5BCV4">
    <property type="expression patterns" value="baseline and differential"/>
</dbReference>
<proteinExistence type="predicted"/>
<protein>
    <submittedName>
        <fullName evidence="2">Uncharacterized protein</fullName>
    </submittedName>
</protein>
<sequence>MPSNYYIGETSSKRSNNGSEIDHSKMEGRKWEELNMDCLVNVFQRVGMESLLLDVPFVCKSWAIITLQTVLTEIVVGDAAIRDRGRPLYPDGLCWSFECIVEAVRMFYALKRRLNFLEAVRI</sequence>
<reference evidence="2" key="1">
    <citation type="journal article" date="2007" name="PLoS ONE">
        <title>The first genome sequence of an elite grapevine cultivar (Pinot noir Vitis vinifera L.): coping with a highly heterozygous genome.</title>
        <authorList>
            <person name="Velasco R."/>
            <person name="Zharkikh A."/>
            <person name="Troggio M."/>
            <person name="Cartwright D.A."/>
            <person name="Cestaro A."/>
            <person name="Pruss D."/>
            <person name="Pindo M."/>
            <person name="FitzGerald L.M."/>
            <person name="Vezzulli S."/>
            <person name="Reid J."/>
            <person name="Malacarne G."/>
            <person name="Iliev D."/>
            <person name="Coppola G."/>
            <person name="Wardell B."/>
            <person name="Micheletti D."/>
            <person name="Macalma T."/>
            <person name="Facci M."/>
            <person name="Mitchell J.T."/>
            <person name="Perazzolli M."/>
            <person name="Eldredge G."/>
            <person name="Gatto P."/>
            <person name="Oyzerski R."/>
            <person name="Moretto M."/>
            <person name="Gutin N."/>
            <person name="Stefanini M."/>
            <person name="Chen Y."/>
            <person name="Segala C."/>
            <person name="Davenport C."/>
            <person name="Dematte L."/>
            <person name="Mraz A."/>
            <person name="Battilana J."/>
            <person name="Stormo K."/>
            <person name="Costa F."/>
            <person name="Tao Q."/>
            <person name="Si-Ammour A."/>
            <person name="Harkins T."/>
            <person name="Lackey A."/>
            <person name="Perbost C."/>
            <person name="Taillon B."/>
            <person name="Stella A."/>
            <person name="Solovyev V."/>
            <person name="Fawcett J.A."/>
            <person name="Sterck L."/>
            <person name="Vandepoele K."/>
            <person name="Grando S.M."/>
            <person name="Toppo S."/>
            <person name="Moser C."/>
            <person name="Lanchbury J."/>
            <person name="Bogden R."/>
            <person name="Skolnick M."/>
            <person name="Sgaramella V."/>
            <person name="Bhatnagar S.K."/>
            <person name="Fontana P."/>
            <person name="Gutin A."/>
            <person name="Van de Peer Y."/>
            <person name="Salamini F."/>
            <person name="Viola R."/>
        </authorList>
    </citation>
    <scope>NUCLEOTIDE SEQUENCE</scope>
</reference>
<dbReference type="EMBL" id="AM454856">
    <property type="protein sequence ID" value="CAN63346.1"/>
    <property type="molecule type" value="Genomic_DNA"/>
</dbReference>
<evidence type="ECO:0000313" key="2">
    <source>
        <dbReference type="EMBL" id="CAN63346.1"/>
    </source>
</evidence>
<dbReference type="Gene3D" id="1.20.1280.50">
    <property type="match status" value="1"/>
</dbReference>